<organism evidence="7 9">
    <name type="scientific">Plectus sambesii</name>
    <dbReference type="NCBI Taxonomy" id="2011161"/>
    <lineage>
        <taxon>Eukaryota</taxon>
        <taxon>Metazoa</taxon>
        <taxon>Ecdysozoa</taxon>
        <taxon>Nematoda</taxon>
        <taxon>Chromadorea</taxon>
        <taxon>Plectida</taxon>
        <taxon>Plectina</taxon>
        <taxon>Plectoidea</taxon>
        <taxon>Plectidae</taxon>
        <taxon>Plectus</taxon>
    </lineage>
</organism>
<keyword evidence="7" id="KW-1185">Reference proteome</keyword>
<dbReference type="AlphaFoldDB" id="A0A914XI10"/>
<dbReference type="PANTHER" id="PTHR21659">
    <property type="entry name" value="HYDROPHOBIC PROTEIN RCI2 LOW TEMPERATURE AND SALT RESPONSIVE PROTEIN LTI6 -RELATED"/>
    <property type="match status" value="1"/>
</dbReference>
<keyword evidence="3 6" id="KW-0812">Transmembrane</keyword>
<evidence type="ECO:0000256" key="1">
    <source>
        <dbReference type="ARBA" id="ARBA00004370"/>
    </source>
</evidence>
<proteinExistence type="inferred from homology"/>
<evidence type="ECO:0000256" key="5">
    <source>
        <dbReference type="ARBA" id="ARBA00023136"/>
    </source>
</evidence>
<dbReference type="PANTHER" id="PTHR21659:SF42">
    <property type="entry name" value="UPF0057 MEMBRANE PROTEIN ZK632.10-RELATED"/>
    <property type="match status" value="1"/>
</dbReference>
<dbReference type="Pfam" id="PF01679">
    <property type="entry name" value="Pmp3"/>
    <property type="match status" value="1"/>
</dbReference>
<keyword evidence="4 6" id="KW-1133">Transmembrane helix</keyword>
<comment type="similarity">
    <text evidence="2">Belongs to the UPF0057 (PMP3) family.</text>
</comment>
<evidence type="ECO:0000256" key="2">
    <source>
        <dbReference type="ARBA" id="ARBA00009530"/>
    </source>
</evidence>
<evidence type="ECO:0000256" key="4">
    <source>
        <dbReference type="ARBA" id="ARBA00022989"/>
    </source>
</evidence>
<evidence type="ECO:0000313" key="7">
    <source>
        <dbReference type="Proteomes" id="UP000887566"/>
    </source>
</evidence>
<dbReference type="InterPro" id="IPR000612">
    <property type="entry name" value="PMP3"/>
</dbReference>
<sequence>MSHGCSTCCLIVLAILIPPLAVFFTRGCTCHLVVSLILTFLGWIPGTLHALWVICDEAESHHHHHHHHHGHY</sequence>
<dbReference type="WBParaSite" id="PSAMB.scaffold2532size22699.g18229.t1">
    <property type="protein sequence ID" value="PSAMB.scaffold2532size22699.g18229.t1"/>
    <property type="gene ID" value="PSAMB.scaffold2532size22699.g18229"/>
</dbReference>
<reference evidence="8 9" key="1">
    <citation type="submission" date="2022-11" db="UniProtKB">
        <authorList>
            <consortium name="WormBaseParasite"/>
        </authorList>
    </citation>
    <scope>IDENTIFICATION</scope>
</reference>
<accession>A0A914XI10</accession>
<keyword evidence="5 6" id="KW-0472">Membrane</keyword>
<feature type="transmembrane region" description="Helical" evidence="6">
    <location>
        <begin position="33"/>
        <end position="55"/>
    </location>
</feature>
<evidence type="ECO:0000256" key="3">
    <source>
        <dbReference type="ARBA" id="ARBA00022692"/>
    </source>
</evidence>
<dbReference type="WBParaSite" id="PSAMB.scaffold876size39720.g9335.t1">
    <property type="protein sequence ID" value="PSAMB.scaffold876size39720.g9335.t1"/>
    <property type="gene ID" value="PSAMB.scaffold876size39720.g9335"/>
</dbReference>
<evidence type="ECO:0000256" key="6">
    <source>
        <dbReference type="SAM" id="Phobius"/>
    </source>
</evidence>
<dbReference type="GO" id="GO:0016020">
    <property type="term" value="C:membrane"/>
    <property type="evidence" value="ECO:0007669"/>
    <property type="project" value="UniProtKB-SubCell"/>
</dbReference>
<dbReference type="Proteomes" id="UP000887566">
    <property type="component" value="Unplaced"/>
</dbReference>
<protein>
    <submittedName>
        <fullName evidence="8 9">Plasma membrane proteolipid 3</fullName>
    </submittedName>
</protein>
<name>A0A914XI10_9BILA</name>
<evidence type="ECO:0000313" key="9">
    <source>
        <dbReference type="WBParaSite" id="PSAMB.scaffold876size39720.g9335.t1"/>
    </source>
</evidence>
<evidence type="ECO:0000313" key="8">
    <source>
        <dbReference type="WBParaSite" id="PSAMB.scaffold2532size22699.g18229.t1"/>
    </source>
</evidence>
<dbReference type="PROSITE" id="PS01309">
    <property type="entry name" value="UPF0057"/>
    <property type="match status" value="1"/>
</dbReference>
<comment type="subcellular location">
    <subcellularLocation>
        <location evidence="1">Membrane</location>
    </subcellularLocation>
</comment>